<accession>Q1IPQ0</accession>
<dbReference type="EMBL" id="CP000360">
    <property type="protein sequence ID" value="ABF41150.1"/>
    <property type="molecule type" value="Genomic_DNA"/>
</dbReference>
<dbReference type="OrthoDB" id="9813435at2"/>
<dbReference type="AlphaFoldDB" id="Q1IPQ0"/>
<evidence type="ECO:0000313" key="2">
    <source>
        <dbReference type="EMBL" id="ABF41150.1"/>
    </source>
</evidence>
<evidence type="ECO:0000256" key="1">
    <source>
        <dbReference type="SAM" id="SignalP"/>
    </source>
</evidence>
<organism evidence="2 3">
    <name type="scientific">Koribacter versatilis (strain Ellin345)</name>
    <dbReference type="NCBI Taxonomy" id="204669"/>
    <lineage>
        <taxon>Bacteria</taxon>
        <taxon>Pseudomonadati</taxon>
        <taxon>Acidobacteriota</taxon>
        <taxon>Terriglobia</taxon>
        <taxon>Terriglobales</taxon>
        <taxon>Candidatus Korobacteraceae</taxon>
        <taxon>Candidatus Korobacter</taxon>
    </lineage>
</organism>
<dbReference type="Proteomes" id="UP000002432">
    <property type="component" value="Chromosome"/>
</dbReference>
<dbReference type="HOGENOM" id="CLU_336426_0_0_0"/>
<proteinExistence type="predicted"/>
<keyword evidence="1" id="KW-0732">Signal</keyword>
<protein>
    <submittedName>
        <fullName evidence="2">Uncharacterized protein</fullName>
    </submittedName>
</protein>
<feature type="chain" id="PRO_5004191394" evidence="1">
    <location>
        <begin position="27"/>
        <end position="847"/>
    </location>
</feature>
<reference evidence="2 3" key="1">
    <citation type="journal article" date="2009" name="Appl. Environ. Microbiol.">
        <title>Three genomes from the phylum Acidobacteria provide insight into the lifestyles of these microorganisms in soils.</title>
        <authorList>
            <person name="Ward N.L."/>
            <person name="Challacombe J.F."/>
            <person name="Janssen P.H."/>
            <person name="Henrissat B."/>
            <person name="Coutinho P.M."/>
            <person name="Wu M."/>
            <person name="Xie G."/>
            <person name="Haft D.H."/>
            <person name="Sait M."/>
            <person name="Badger J."/>
            <person name="Barabote R.D."/>
            <person name="Bradley B."/>
            <person name="Brettin T.S."/>
            <person name="Brinkac L.M."/>
            <person name="Bruce D."/>
            <person name="Creasy T."/>
            <person name="Daugherty S.C."/>
            <person name="Davidsen T.M."/>
            <person name="DeBoy R.T."/>
            <person name="Detter J.C."/>
            <person name="Dodson R.J."/>
            <person name="Durkin A.S."/>
            <person name="Ganapathy A."/>
            <person name="Gwinn-Giglio M."/>
            <person name="Han C.S."/>
            <person name="Khouri H."/>
            <person name="Kiss H."/>
            <person name="Kothari S.P."/>
            <person name="Madupu R."/>
            <person name="Nelson K.E."/>
            <person name="Nelson W.C."/>
            <person name="Paulsen I."/>
            <person name="Penn K."/>
            <person name="Ren Q."/>
            <person name="Rosovitz M.J."/>
            <person name="Selengut J.D."/>
            <person name="Shrivastava S."/>
            <person name="Sullivan S.A."/>
            <person name="Tapia R."/>
            <person name="Thompson L.S."/>
            <person name="Watkins K.L."/>
            <person name="Yang Q."/>
            <person name="Yu C."/>
            <person name="Zafar N."/>
            <person name="Zhou L."/>
            <person name="Kuske C.R."/>
        </authorList>
    </citation>
    <scope>NUCLEOTIDE SEQUENCE [LARGE SCALE GENOMIC DNA]</scope>
    <source>
        <strain evidence="2 3">Ellin345</strain>
    </source>
</reference>
<gene>
    <name evidence="2" type="ordered locus">Acid345_2149</name>
</gene>
<sequence length="847" mass="88547">MRLSRIRSCILLLCLFGLIPVTRAFAADENAPATGKNFVVQARHGKSIPMRELPTIYIVDPKEMVDHEPFPSPFPLPNPTGRADAVRQVLPTFSGATPTIGANFEGLGTDLGGLGGDPPDSDGAVGSTQYVEFINTRWAVFNKATGAMTAGPSTLSALFASSSDTTLKTGNCAKYDNGDPIVLWDRAAQRWVVTQFAVSGAPVYDECVAISQTADATGAYYLYDFTYTAFNDYPKMGVWSDKYLITYNLFGPTGSSFTGTEVCAFDRTNMLLGNAANQACFTFPYPAGPFVYSLLPSDVDGNTAPPASSQGYFAGLTGLSDLVLYSITGVDYATGALTLNAGQTIPVTAFTQACQSNPGGYRICIPQPSGSGGLTQSLASLGDRAMFRLAYRNFGSYETMVFNHSVDPGGTGSGQTGVRWYELHQPTPNGVPSGSFSVFQSGTLAPSDTLWRWMGSAAMDSYRNIAVAYSTSGSSAAQFPSMSVVTRAPGDALGTLGNETGLFSGSASQLDVTSCGSGCQPWRWGDYTALSIDPTDDCTMWYINQYLSSAALFNWNTRVVSFKIAGCGDTPVAAAMTSPSAGSTLGGTTQTFTWNAGTGVQDYDIWVGTNAGGKDIANIDTFGALSTDVSGLPSNGQGVYVTLWSKIGGTWSQSNRYVYAATGSATPGVMSSPTAGSTLSDPTTFTWTAGTGVTQYSIYVGTTAGAHDIAFVNAGTGTSANNVTIPQNGATVYVTLYSLIAGNYQKQQVQYVAGGAASKATISSPVSGTTLHGGTATFNWSGGSGVTQYTVYVGTTHGAHDVAFVNAGQNTTSGAVTIPTSGTIYVTLYSLINGSYQYTTASYPCAP</sequence>
<dbReference type="STRING" id="204669.Acid345_2149"/>
<evidence type="ECO:0000313" key="3">
    <source>
        <dbReference type="Proteomes" id="UP000002432"/>
    </source>
</evidence>
<feature type="signal peptide" evidence="1">
    <location>
        <begin position="1"/>
        <end position="26"/>
    </location>
</feature>
<dbReference type="EnsemblBacteria" id="ABF41150">
    <property type="protein sequence ID" value="ABF41150"/>
    <property type="gene ID" value="Acid345_2149"/>
</dbReference>
<dbReference type="eggNOG" id="COG3391">
    <property type="taxonomic scope" value="Bacteria"/>
</dbReference>
<dbReference type="KEGG" id="aba:Acid345_2149"/>
<keyword evidence="3" id="KW-1185">Reference proteome</keyword>
<dbReference type="eggNOG" id="COG1470">
    <property type="taxonomic scope" value="Bacteria"/>
</dbReference>
<name>Q1IPQ0_KORVE</name>
<dbReference type="RefSeq" id="WP_011522951.1">
    <property type="nucleotide sequence ID" value="NC_008009.1"/>
</dbReference>